<evidence type="ECO:0000256" key="3">
    <source>
        <dbReference type="NCBIfam" id="TIGR01900"/>
    </source>
</evidence>
<dbReference type="Gene3D" id="3.30.70.360">
    <property type="match status" value="1"/>
</dbReference>
<dbReference type="InterPro" id="IPR011650">
    <property type="entry name" value="Peptidase_M20_dimer"/>
</dbReference>
<dbReference type="EC" id="3.5.1.18" evidence="3"/>
<dbReference type="PANTHER" id="PTHR43808:SF31">
    <property type="entry name" value="N-ACETYL-L-CITRULLINE DEACETYLASE"/>
    <property type="match status" value="1"/>
</dbReference>
<dbReference type="NCBIfam" id="TIGR01900">
    <property type="entry name" value="dapE-gram_pos"/>
    <property type="match status" value="1"/>
</dbReference>
<evidence type="ECO:0000313" key="5">
    <source>
        <dbReference type="EMBL" id="GAA4700196.1"/>
    </source>
</evidence>
<evidence type="ECO:0000256" key="2">
    <source>
        <dbReference type="ARBA" id="ARBA00022801"/>
    </source>
</evidence>
<reference evidence="6" key="1">
    <citation type="journal article" date="2019" name="Int. J. Syst. Evol. Microbiol.">
        <title>The Global Catalogue of Microorganisms (GCM) 10K type strain sequencing project: providing services to taxonomists for standard genome sequencing and annotation.</title>
        <authorList>
            <consortium name="The Broad Institute Genomics Platform"/>
            <consortium name="The Broad Institute Genome Sequencing Center for Infectious Disease"/>
            <person name="Wu L."/>
            <person name="Ma J."/>
        </authorList>
    </citation>
    <scope>NUCLEOTIDE SEQUENCE [LARGE SCALE GENOMIC DNA]</scope>
    <source>
        <strain evidence="6">JCM 18127</strain>
    </source>
</reference>
<dbReference type="Proteomes" id="UP001500621">
    <property type="component" value="Unassembled WGS sequence"/>
</dbReference>
<evidence type="ECO:0000259" key="4">
    <source>
        <dbReference type="Pfam" id="PF07687"/>
    </source>
</evidence>
<evidence type="ECO:0000256" key="1">
    <source>
        <dbReference type="ARBA" id="ARBA00022723"/>
    </source>
</evidence>
<dbReference type="Pfam" id="PF01546">
    <property type="entry name" value="Peptidase_M20"/>
    <property type="match status" value="1"/>
</dbReference>
<keyword evidence="2" id="KW-0378">Hydrolase</keyword>
<gene>
    <name evidence="5" type="primary">dapE</name>
    <name evidence="5" type="ORF">GCM10023226_43820</name>
</gene>
<evidence type="ECO:0000313" key="6">
    <source>
        <dbReference type="Proteomes" id="UP001500621"/>
    </source>
</evidence>
<dbReference type="InterPro" id="IPR050072">
    <property type="entry name" value="Peptidase_M20A"/>
</dbReference>
<comment type="caution">
    <text evidence="5">The sequence shown here is derived from an EMBL/GenBank/DDBJ whole genome shotgun (WGS) entry which is preliminary data.</text>
</comment>
<organism evidence="5 6">
    <name type="scientific">Nocardioides nanhaiensis</name>
    <dbReference type="NCBI Taxonomy" id="1476871"/>
    <lineage>
        <taxon>Bacteria</taxon>
        <taxon>Bacillati</taxon>
        <taxon>Actinomycetota</taxon>
        <taxon>Actinomycetes</taxon>
        <taxon>Propionibacteriales</taxon>
        <taxon>Nocardioidaceae</taxon>
        <taxon>Nocardioides</taxon>
    </lineage>
</organism>
<dbReference type="InterPro" id="IPR036264">
    <property type="entry name" value="Bact_exopeptidase_dim_dom"/>
</dbReference>
<dbReference type="PANTHER" id="PTHR43808">
    <property type="entry name" value="ACETYLORNITHINE DEACETYLASE"/>
    <property type="match status" value="1"/>
</dbReference>
<keyword evidence="6" id="KW-1185">Reference proteome</keyword>
<dbReference type="InterPro" id="IPR010174">
    <property type="entry name" value="Succinyl-DAP_deSuclase_DapE"/>
</dbReference>
<protein>
    <recommendedName>
        <fullName evidence="3">Succinyl-diaminopimelate desuccinylase</fullName>
        <ecNumber evidence="3">3.5.1.18</ecNumber>
    </recommendedName>
</protein>
<dbReference type="RefSeq" id="WP_345273457.1">
    <property type="nucleotide sequence ID" value="NZ_BAABIM010000007.1"/>
</dbReference>
<feature type="domain" description="Peptidase M20 dimerisation" evidence="4">
    <location>
        <begin position="176"/>
        <end position="273"/>
    </location>
</feature>
<dbReference type="EMBL" id="BAABIM010000007">
    <property type="protein sequence ID" value="GAA4700196.1"/>
    <property type="molecule type" value="Genomic_DNA"/>
</dbReference>
<name>A0ABP8X3P0_9ACTN</name>
<dbReference type="Gene3D" id="3.40.630.10">
    <property type="entry name" value="Zn peptidases"/>
    <property type="match status" value="1"/>
</dbReference>
<dbReference type="InterPro" id="IPR002933">
    <property type="entry name" value="Peptidase_M20"/>
</dbReference>
<proteinExistence type="predicted"/>
<dbReference type="SUPFAM" id="SSF53187">
    <property type="entry name" value="Zn-dependent exopeptidases"/>
    <property type="match status" value="1"/>
</dbReference>
<dbReference type="SUPFAM" id="SSF55031">
    <property type="entry name" value="Bacterial exopeptidase dimerisation domain"/>
    <property type="match status" value="1"/>
</dbReference>
<keyword evidence="1" id="KW-0479">Metal-binding</keyword>
<dbReference type="Pfam" id="PF07687">
    <property type="entry name" value="M20_dimer"/>
    <property type="match status" value="1"/>
</dbReference>
<accession>A0ABP8X3P0</accession>
<sequence length="366" mass="39058">MSSTPSLASSLDLTTDVVSLTAALVDIESVSLAEQSIADAVEAALGALPHLQVLRRGNTVVARTELGRGERVVVAGHLDTVPVNDNLPSRLDADAGLLHGLGTCDMKGGDAVILRLAATVPEPVRDVTYVLYEGEEIDAEYNGLQHLSQSDPHLLEADFAILMEPSNAVVEAGCQGTLRVEVRTTGERAHSARSWRGVNAIHGAGEVLARLNAYEARRPVIDGLEYHEGLNAVFIRGGVAGNVLPDECVVEVNFRFAPDRSEAEAEQFVREFFEGFDVRLTDTAPGALPGLDRPAAKAFVEAVGGTVNPKFGWTDVARFTALGVPAVNFGPGDPMLAHKQEEFVPVAQVEHCERTLRAWLTEGGEA</sequence>